<organism evidence="1 2">
    <name type="scientific">Trichinella pseudospiralis</name>
    <name type="common">Parasitic roundworm</name>
    <dbReference type="NCBI Taxonomy" id="6337"/>
    <lineage>
        <taxon>Eukaryota</taxon>
        <taxon>Metazoa</taxon>
        <taxon>Ecdysozoa</taxon>
        <taxon>Nematoda</taxon>
        <taxon>Enoplea</taxon>
        <taxon>Dorylaimia</taxon>
        <taxon>Trichinellida</taxon>
        <taxon>Trichinellidae</taxon>
        <taxon>Trichinella</taxon>
    </lineage>
</organism>
<proteinExistence type="predicted"/>
<dbReference type="Proteomes" id="UP000054805">
    <property type="component" value="Unassembled WGS sequence"/>
</dbReference>
<dbReference type="AlphaFoldDB" id="A0A0V1GJB5"/>
<gene>
    <name evidence="1" type="ORF">T4B_6990</name>
</gene>
<reference evidence="1 2" key="1">
    <citation type="submission" date="2015-01" db="EMBL/GenBank/DDBJ databases">
        <title>Evolution of Trichinella species and genotypes.</title>
        <authorList>
            <person name="Korhonen P.K."/>
            <person name="Edoardo P."/>
            <person name="Giuseppe L.R."/>
            <person name="Gasser R.B."/>
        </authorList>
    </citation>
    <scope>NUCLEOTIDE SEQUENCE [LARGE SCALE GENOMIC DNA]</scope>
    <source>
        <strain evidence="1">ISS588</strain>
    </source>
</reference>
<protein>
    <submittedName>
        <fullName evidence="1">Uncharacterized protein</fullName>
    </submittedName>
</protein>
<sequence length="43" mass="5188">MEIFRLMKGKVSQLIRMQNFQEMNYYKRKTNLPAAPTNQINQI</sequence>
<evidence type="ECO:0000313" key="1">
    <source>
        <dbReference type="EMBL" id="KRY98310.1"/>
    </source>
</evidence>
<accession>A0A0V1GJB5</accession>
<comment type="caution">
    <text evidence="1">The sequence shown here is derived from an EMBL/GenBank/DDBJ whole genome shotgun (WGS) entry which is preliminary data.</text>
</comment>
<name>A0A0V1GJB5_TRIPS</name>
<evidence type="ECO:0000313" key="2">
    <source>
        <dbReference type="Proteomes" id="UP000054805"/>
    </source>
</evidence>
<keyword evidence="2" id="KW-1185">Reference proteome</keyword>
<dbReference type="EMBL" id="JYDS01001811">
    <property type="protein sequence ID" value="KRY98310.1"/>
    <property type="molecule type" value="Genomic_DNA"/>
</dbReference>